<gene>
    <name evidence="1" type="ORF">g.6125</name>
</gene>
<dbReference type="EMBL" id="GECZ01010333">
    <property type="protein sequence ID" value="JAS59436.1"/>
    <property type="molecule type" value="Transcribed_RNA"/>
</dbReference>
<evidence type="ECO:0000313" key="1">
    <source>
        <dbReference type="EMBL" id="JAS59436.1"/>
    </source>
</evidence>
<protein>
    <recommendedName>
        <fullName evidence="2">Reverse transcriptase domain-containing protein</fullName>
    </recommendedName>
</protein>
<dbReference type="AlphaFoldDB" id="A0A1B6GAH7"/>
<sequence>MQLRSYLESYGLNISINKPTRISGSTKTCIDNFFINFGLENCGTSVVDFDLSDHTYQLLNCNLLKNVKLDSKIRKHRNFSNENISKLIAFLETEKWECLHNAKTTDPNVLYQTFLNTFLNYFNIAFPLHKKKQKLNFNKNKGWVTNGIIISSMKKREL</sequence>
<accession>A0A1B6GAH7</accession>
<feature type="non-terminal residue" evidence="1">
    <location>
        <position position="158"/>
    </location>
</feature>
<organism evidence="1">
    <name type="scientific">Cuerna arida</name>
    <dbReference type="NCBI Taxonomy" id="1464854"/>
    <lineage>
        <taxon>Eukaryota</taxon>
        <taxon>Metazoa</taxon>
        <taxon>Ecdysozoa</taxon>
        <taxon>Arthropoda</taxon>
        <taxon>Hexapoda</taxon>
        <taxon>Insecta</taxon>
        <taxon>Pterygota</taxon>
        <taxon>Neoptera</taxon>
        <taxon>Paraneoptera</taxon>
        <taxon>Hemiptera</taxon>
        <taxon>Auchenorrhyncha</taxon>
        <taxon>Membracoidea</taxon>
        <taxon>Cicadellidae</taxon>
        <taxon>Cicadellinae</taxon>
        <taxon>Proconiini</taxon>
        <taxon>Cuerna</taxon>
    </lineage>
</organism>
<evidence type="ECO:0008006" key="2">
    <source>
        <dbReference type="Google" id="ProtNLM"/>
    </source>
</evidence>
<proteinExistence type="predicted"/>
<reference evidence="1" key="1">
    <citation type="submission" date="2015-11" db="EMBL/GenBank/DDBJ databases">
        <title>De novo transcriptome assembly of four potential Pierce s Disease insect vectors from Arizona vineyards.</title>
        <authorList>
            <person name="Tassone E.E."/>
        </authorList>
    </citation>
    <scope>NUCLEOTIDE SEQUENCE</scope>
</reference>
<name>A0A1B6GAH7_9HEMI</name>